<protein>
    <submittedName>
        <fullName evidence="2">SEL1-like repeat protein</fullName>
    </submittedName>
</protein>
<comment type="caution">
    <text evidence="2">The sequence shown here is derived from an EMBL/GenBank/DDBJ whole genome shotgun (WGS) entry which is preliminary data.</text>
</comment>
<evidence type="ECO:0000256" key="1">
    <source>
        <dbReference type="SAM" id="SignalP"/>
    </source>
</evidence>
<organism evidence="2 3">
    <name type="scientific">Telluria mixta</name>
    <dbReference type="NCBI Taxonomy" id="34071"/>
    <lineage>
        <taxon>Bacteria</taxon>
        <taxon>Pseudomonadati</taxon>
        <taxon>Pseudomonadota</taxon>
        <taxon>Betaproteobacteria</taxon>
        <taxon>Burkholderiales</taxon>
        <taxon>Oxalobacteraceae</taxon>
        <taxon>Telluria group</taxon>
        <taxon>Telluria</taxon>
    </lineage>
</organism>
<dbReference type="InterPro" id="IPR011990">
    <property type="entry name" value="TPR-like_helical_dom_sf"/>
</dbReference>
<sequence length="112" mass="12318">MKRIFAAMLLAALALPAFAHADVDNRRHRLQHRAEGGEPHAMFLLAHMLADGEGGPPDRVAARAWLERAAELEYPEALQELALNEPDPERADALMRAAAHALAHRAHAADRH</sequence>
<dbReference type="Proteomes" id="UP001165263">
    <property type="component" value="Unassembled WGS sequence"/>
</dbReference>
<dbReference type="SUPFAM" id="SSF81901">
    <property type="entry name" value="HCP-like"/>
    <property type="match status" value="1"/>
</dbReference>
<gene>
    <name evidence="2" type="ORF">NX786_22430</name>
</gene>
<dbReference type="Pfam" id="PF08238">
    <property type="entry name" value="Sel1"/>
    <property type="match status" value="1"/>
</dbReference>
<dbReference type="InterPro" id="IPR006597">
    <property type="entry name" value="Sel1-like"/>
</dbReference>
<reference evidence="2" key="1">
    <citation type="submission" date="2022-08" db="EMBL/GenBank/DDBJ databases">
        <title>Reclassification of Massilia species as members of the genera Telluria, Duganella, Pseudoduganella, Mokoshia gen. nov. and Zemynaea gen. nov. using orthogonal and non-orthogonal genome-based approaches.</title>
        <authorList>
            <person name="Bowman J.P."/>
        </authorList>
    </citation>
    <scope>NUCLEOTIDE SEQUENCE</scope>
    <source>
        <strain evidence="2">LMG 11547</strain>
    </source>
</reference>
<feature type="signal peptide" evidence="1">
    <location>
        <begin position="1"/>
        <end position="21"/>
    </location>
</feature>
<keyword evidence="3" id="KW-1185">Reference proteome</keyword>
<dbReference type="EMBL" id="JANUHC010000008">
    <property type="protein sequence ID" value="MCS0632089.1"/>
    <property type="molecule type" value="Genomic_DNA"/>
</dbReference>
<name>A0ABT2C622_9BURK</name>
<dbReference type="Gene3D" id="1.25.40.10">
    <property type="entry name" value="Tetratricopeptide repeat domain"/>
    <property type="match status" value="1"/>
</dbReference>
<feature type="chain" id="PRO_5047411259" evidence="1">
    <location>
        <begin position="22"/>
        <end position="112"/>
    </location>
</feature>
<accession>A0ABT2C622</accession>
<evidence type="ECO:0000313" key="2">
    <source>
        <dbReference type="EMBL" id="MCS0632089.1"/>
    </source>
</evidence>
<proteinExistence type="predicted"/>
<evidence type="ECO:0000313" key="3">
    <source>
        <dbReference type="Proteomes" id="UP001165263"/>
    </source>
</evidence>
<dbReference type="RefSeq" id="WP_259451122.1">
    <property type="nucleotide sequence ID" value="NZ_CP119520.1"/>
</dbReference>
<dbReference type="SMART" id="SM00671">
    <property type="entry name" value="SEL1"/>
    <property type="match status" value="1"/>
</dbReference>
<keyword evidence="1" id="KW-0732">Signal</keyword>